<evidence type="ECO:0000259" key="3">
    <source>
        <dbReference type="PROSITE" id="PS51708"/>
    </source>
</evidence>
<gene>
    <name evidence="4" type="ORF">SAMN05660748_4417</name>
</gene>
<dbReference type="InterPro" id="IPR023577">
    <property type="entry name" value="CYTH_domain"/>
</dbReference>
<dbReference type="SMART" id="SM01118">
    <property type="entry name" value="CYTH"/>
    <property type="match status" value="1"/>
</dbReference>
<dbReference type="InterPro" id="IPR033469">
    <property type="entry name" value="CYTH-like_dom_sf"/>
</dbReference>
<evidence type="ECO:0000256" key="1">
    <source>
        <dbReference type="SAM" id="MobiDB-lite"/>
    </source>
</evidence>
<dbReference type="RefSeq" id="WP_097197135.1">
    <property type="nucleotide sequence ID" value="NZ_OBQI01000008.1"/>
</dbReference>
<dbReference type="InterPro" id="IPR038186">
    <property type="entry name" value="CHAD_dom_sf"/>
</dbReference>
<dbReference type="OrthoDB" id="9777271at2"/>
<dbReference type="AlphaFoldDB" id="A0A285VHJ5"/>
<dbReference type="PANTHER" id="PTHR39339">
    <property type="entry name" value="SLR1444 PROTEIN"/>
    <property type="match status" value="1"/>
</dbReference>
<dbReference type="PANTHER" id="PTHR39339:SF1">
    <property type="entry name" value="CHAD DOMAIN-CONTAINING PROTEIN"/>
    <property type="match status" value="1"/>
</dbReference>
<keyword evidence="5" id="KW-1185">Reference proteome</keyword>
<dbReference type="Gene3D" id="2.40.320.10">
    <property type="entry name" value="Hypothetical Protein Pfu-838710-001"/>
    <property type="match status" value="1"/>
</dbReference>
<dbReference type="SMART" id="SM00880">
    <property type="entry name" value="CHAD"/>
    <property type="match status" value="1"/>
</dbReference>
<evidence type="ECO:0000313" key="5">
    <source>
        <dbReference type="Proteomes" id="UP000219435"/>
    </source>
</evidence>
<protein>
    <submittedName>
        <fullName evidence="4">CYTH domain-containing protein</fullName>
    </submittedName>
</protein>
<dbReference type="EMBL" id="OBQI01000008">
    <property type="protein sequence ID" value="SOC53367.1"/>
    <property type="molecule type" value="Genomic_DNA"/>
</dbReference>
<proteinExistence type="predicted"/>
<dbReference type="Pfam" id="PF01928">
    <property type="entry name" value="CYTH"/>
    <property type="match status" value="1"/>
</dbReference>
<feature type="domain" description="CHAD" evidence="3">
    <location>
        <begin position="227"/>
        <end position="511"/>
    </location>
</feature>
<dbReference type="PROSITE" id="PS51707">
    <property type="entry name" value="CYTH"/>
    <property type="match status" value="1"/>
</dbReference>
<dbReference type="Pfam" id="PF05235">
    <property type="entry name" value="CHAD"/>
    <property type="match status" value="1"/>
</dbReference>
<organism evidence="4 5">
    <name type="scientific">Blastococcus aggregatus</name>
    <dbReference type="NCBI Taxonomy" id="38502"/>
    <lineage>
        <taxon>Bacteria</taxon>
        <taxon>Bacillati</taxon>
        <taxon>Actinomycetota</taxon>
        <taxon>Actinomycetes</taxon>
        <taxon>Geodermatophilales</taxon>
        <taxon>Geodermatophilaceae</taxon>
        <taxon>Blastococcus</taxon>
    </lineage>
</organism>
<feature type="domain" description="CYTH" evidence="2">
    <location>
        <begin position="5"/>
        <end position="203"/>
    </location>
</feature>
<evidence type="ECO:0000259" key="2">
    <source>
        <dbReference type="PROSITE" id="PS51707"/>
    </source>
</evidence>
<dbReference type="Proteomes" id="UP000219435">
    <property type="component" value="Unassembled WGS sequence"/>
</dbReference>
<evidence type="ECO:0000313" key="4">
    <source>
        <dbReference type="EMBL" id="SOC53367.1"/>
    </source>
</evidence>
<dbReference type="CDD" id="cd07374">
    <property type="entry name" value="CYTH-like_Pase"/>
    <property type="match status" value="1"/>
</dbReference>
<dbReference type="SUPFAM" id="SSF55154">
    <property type="entry name" value="CYTH-like phosphatases"/>
    <property type="match status" value="1"/>
</dbReference>
<dbReference type="PROSITE" id="PS51708">
    <property type="entry name" value="CHAD"/>
    <property type="match status" value="1"/>
</dbReference>
<feature type="region of interest" description="Disordered" evidence="1">
    <location>
        <begin position="197"/>
        <end position="231"/>
    </location>
</feature>
<name>A0A285VHJ5_9ACTN</name>
<sequence length="515" mass="55259">MAADHLEIETKFDVPPSYVQPELAGVDGVASVDDPVEHRLEAQYFDAPDLRLARARITLRRRTGGADDGWHVKLPAAGDARRELHLPLGRAVRRPPRAVLAPVAGVLRGADPVAVAQLRTRRVVTVLRDADGRPLAEVADDTVSATRLTGPDGPAEVRSWREVEVELLDGDRALLPRVGERLVAAGAERTDRASKLARALGLEPAGPARAAPDRRRSAGRKKRRDPGPSAGEVVLDVLGEESSALQLADVGLRIGADDGLRRMRIACRRLRGLLAAFGPVLDREATEPLRAELSWLAGRLSEARDDEVGYAGLRAAVAELPVELVLGPVVARLQSGEVAARERGRARAAALVAERRHLALLDAVHDLLARPPLTARAAKPATPVLAAVLSREARRVRRAGSAVESLAGAERTEALHAVRRVARRTRYTAEVLAPVLADPAVDVAKAAKRTQRLLGALQDVVVVGGHARRLAVDAHAAGEPGFTYGLLLGRAEARAQDAERSFTERWPDLRERLGG</sequence>
<dbReference type="InterPro" id="IPR007899">
    <property type="entry name" value="CHAD_dom"/>
</dbReference>
<dbReference type="Gene3D" id="1.40.20.10">
    <property type="entry name" value="CHAD domain"/>
    <property type="match status" value="1"/>
</dbReference>
<reference evidence="5" key="1">
    <citation type="submission" date="2017-08" db="EMBL/GenBank/DDBJ databases">
        <authorList>
            <person name="Varghese N."/>
            <person name="Submissions S."/>
        </authorList>
    </citation>
    <scope>NUCLEOTIDE SEQUENCE [LARGE SCALE GENOMIC DNA]</scope>
    <source>
        <strain evidence="5">DSM 4725</strain>
    </source>
</reference>
<accession>A0A285VHJ5</accession>